<dbReference type="InterPro" id="IPR037401">
    <property type="entry name" value="SnoaL-like"/>
</dbReference>
<proteinExistence type="predicted"/>
<reference evidence="2 3" key="1">
    <citation type="submission" date="2024-09" db="EMBL/GenBank/DDBJ databases">
        <authorList>
            <person name="Sun Q."/>
            <person name="Mori K."/>
        </authorList>
    </citation>
    <scope>NUCLEOTIDE SEQUENCE [LARGE SCALE GENOMIC DNA]</scope>
    <source>
        <strain evidence="2 3">TBRC 1432</strain>
    </source>
</reference>
<dbReference type="Gene3D" id="3.10.450.50">
    <property type="match status" value="1"/>
</dbReference>
<protein>
    <submittedName>
        <fullName evidence="2">Nuclear transport factor 2 family protein</fullName>
    </submittedName>
</protein>
<feature type="domain" description="SnoaL-like" evidence="1">
    <location>
        <begin position="12"/>
        <end position="109"/>
    </location>
</feature>
<dbReference type="SUPFAM" id="SSF54427">
    <property type="entry name" value="NTF2-like"/>
    <property type="match status" value="1"/>
</dbReference>
<organism evidence="2 3">
    <name type="scientific">Kutzneria chonburiensis</name>
    <dbReference type="NCBI Taxonomy" id="1483604"/>
    <lineage>
        <taxon>Bacteria</taxon>
        <taxon>Bacillati</taxon>
        <taxon>Actinomycetota</taxon>
        <taxon>Actinomycetes</taxon>
        <taxon>Pseudonocardiales</taxon>
        <taxon>Pseudonocardiaceae</taxon>
        <taxon>Kutzneria</taxon>
    </lineage>
</organism>
<evidence type="ECO:0000313" key="2">
    <source>
        <dbReference type="EMBL" id="MFC0541754.1"/>
    </source>
</evidence>
<keyword evidence="3" id="KW-1185">Reference proteome</keyword>
<name>A0ABV6MNJ6_9PSEU</name>
<sequence length="119" mass="13008">MTSTLTFDTAALTRAIESRDAAAQLACYRPDAVVTVADQLNPPSRPRVVSGTDELRGYFQDVCDREMVHEVRTTVAAGDRIAFEVACTYPDGARVQCLCVAGLADGKIAWQRQVQVWDS</sequence>
<accession>A0ABV6MNJ6</accession>
<dbReference type="InterPro" id="IPR032710">
    <property type="entry name" value="NTF2-like_dom_sf"/>
</dbReference>
<dbReference type="Pfam" id="PF12680">
    <property type="entry name" value="SnoaL_2"/>
    <property type="match status" value="1"/>
</dbReference>
<dbReference type="Proteomes" id="UP001589810">
    <property type="component" value="Unassembled WGS sequence"/>
</dbReference>
<evidence type="ECO:0000313" key="3">
    <source>
        <dbReference type="Proteomes" id="UP001589810"/>
    </source>
</evidence>
<dbReference type="RefSeq" id="WP_273942210.1">
    <property type="nucleotide sequence ID" value="NZ_CP097263.1"/>
</dbReference>
<dbReference type="EMBL" id="JBHLUD010000002">
    <property type="protein sequence ID" value="MFC0541754.1"/>
    <property type="molecule type" value="Genomic_DNA"/>
</dbReference>
<comment type="caution">
    <text evidence="2">The sequence shown here is derived from an EMBL/GenBank/DDBJ whole genome shotgun (WGS) entry which is preliminary data.</text>
</comment>
<evidence type="ECO:0000259" key="1">
    <source>
        <dbReference type="Pfam" id="PF12680"/>
    </source>
</evidence>
<gene>
    <name evidence="2" type="ORF">ACFFH7_09695</name>
</gene>